<dbReference type="SUPFAM" id="SSF74653">
    <property type="entry name" value="TolA/TonB C-terminal domain"/>
    <property type="match status" value="2"/>
</dbReference>
<evidence type="ECO:0000256" key="1">
    <source>
        <dbReference type="ARBA" id="ARBA00004167"/>
    </source>
</evidence>
<dbReference type="Proteomes" id="UP000622317">
    <property type="component" value="Unassembled WGS sequence"/>
</dbReference>
<keyword evidence="8" id="KW-1185">Reference proteome</keyword>
<dbReference type="NCBIfam" id="TIGR01352">
    <property type="entry name" value="tonB_Cterm"/>
    <property type="match status" value="1"/>
</dbReference>
<gene>
    <name evidence="7" type="ORF">IEN85_02240</name>
</gene>
<feature type="domain" description="TonB C-terminal" evidence="6">
    <location>
        <begin position="29"/>
        <end position="125"/>
    </location>
</feature>
<evidence type="ECO:0000256" key="3">
    <source>
        <dbReference type="ARBA" id="ARBA00022989"/>
    </source>
</evidence>
<sequence length="242" mass="26461">MKPFLAKLLIALSLSFAAGATVVADREMAKVKDIEIVEKTDVRFPGTMRAIGVREGTVSLVVSVDANGEIQDTFILESTRNAFTKSALKSLSEWTFSPATYNDAPIASSLRIDLNFQVDRRLAWQTIQAPGPADVTRSSTEERPVTKAQFEELDSIPLPIEMTEPTAKVDGIATVEFYIDELGHVRCPRIVAGSSLAFGRSLLDTVSKWKFEPPLAAGNRTNTMVRQTLSLRNGTFASADTH</sequence>
<dbReference type="Gene3D" id="3.30.1150.10">
    <property type="match status" value="2"/>
</dbReference>
<dbReference type="InterPro" id="IPR037682">
    <property type="entry name" value="TonB_C"/>
</dbReference>
<keyword evidence="2" id="KW-0812">Transmembrane</keyword>
<evidence type="ECO:0000313" key="7">
    <source>
        <dbReference type="EMBL" id="MBD5778312.1"/>
    </source>
</evidence>
<keyword evidence="3" id="KW-1133">Transmembrane helix</keyword>
<dbReference type="GO" id="GO:0016020">
    <property type="term" value="C:membrane"/>
    <property type="evidence" value="ECO:0007669"/>
    <property type="project" value="UniProtKB-SubCell"/>
</dbReference>
<dbReference type="InterPro" id="IPR006260">
    <property type="entry name" value="TonB/TolA_C"/>
</dbReference>
<organism evidence="7 8">
    <name type="scientific">Pelagicoccus enzymogenes</name>
    <dbReference type="NCBI Taxonomy" id="2773457"/>
    <lineage>
        <taxon>Bacteria</taxon>
        <taxon>Pseudomonadati</taxon>
        <taxon>Verrucomicrobiota</taxon>
        <taxon>Opitutia</taxon>
        <taxon>Puniceicoccales</taxon>
        <taxon>Pelagicoccaceae</taxon>
        <taxon>Pelagicoccus</taxon>
    </lineage>
</organism>
<keyword evidence="4" id="KW-0472">Membrane</keyword>
<dbReference type="RefSeq" id="WP_191615446.1">
    <property type="nucleotide sequence ID" value="NZ_JACYFG010000004.1"/>
</dbReference>
<reference evidence="7" key="1">
    <citation type="submission" date="2020-09" db="EMBL/GenBank/DDBJ databases">
        <title>Pelagicoccus enzymogenes sp. nov. with an EPS production, isolated from marine sediment.</title>
        <authorList>
            <person name="Feng X."/>
        </authorList>
    </citation>
    <scope>NUCLEOTIDE SEQUENCE</scope>
    <source>
        <strain evidence="7">NFK12</strain>
    </source>
</reference>
<evidence type="ECO:0000313" key="8">
    <source>
        <dbReference type="Proteomes" id="UP000622317"/>
    </source>
</evidence>
<evidence type="ECO:0000256" key="4">
    <source>
        <dbReference type="ARBA" id="ARBA00023136"/>
    </source>
</evidence>
<accession>A0A927F528</accession>
<name>A0A927F528_9BACT</name>
<evidence type="ECO:0000256" key="5">
    <source>
        <dbReference type="SAM" id="SignalP"/>
    </source>
</evidence>
<dbReference type="EMBL" id="JACYFG010000004">
    <property type="protein sequence ID" value="MBD5778312.1"/>
    <property type="molecule type" value="Genomic_DNA"/>
</dbReference>
<feature type="signal peptide" evidence="5">
    <location>
        <begin position="1"/>
        <end position="20"/>
    </location>
</feature>
<dbReference type="Pfam" id="PF03544">
    <property type="entry name" value="TonB_C"/>
    <property type="match status" value="2"/>
</dbReference>
<comment type="caution">
    <text evidence="7">The sequence shown here is derived from an EMBL/GenBank/DDBJ whole genome shotgun (WGS) entry which is preliminary data.</text>
</comment>
<evidence type="ECO:0000256" key="2">
    <source>
        <dbReference type="ARBA" id="ARBA00022692"/>
    </source>
</evidence>
<proteinExistence type="predicted"/>
<protein>
    <submittedName>
        <fullName evidence="7">TonB family protein</fullName>
    </submittedName>
</protein>
<feature type="chain" id="PRO_5037896425" evidence="5">
    <location>
        <begin position="21"/>
        <end position="242"/>
    </location>
</feature>
<evidence type="ECO:0000259" key="6">
    <source>
        <dbReference type="PROSITE" id="PS52015"/>
    </source>
</evidence>
<keyword evidence="5" id="KW-0732">Signal</keyword>
<dbReference type="GO" id="GO:0055085">
    <property type="term" value="P:transmembrane transport"/>
    <property type="evidence" value="ECO:0007669"/>
    <property type="project" value="InterPro"/>
</dbReference>
<dbReference type="AlphaFoldDB" id="A0A927F528"/>
<comment type="subcellular location">
    <subcellularLocation>
        <location evidence="1">Membrane</location>
        <topology evidence="1">Single-pass membrane protein</topology>
    </subcellularLocation>
</comment>
<dbReference type="PROSITE" id="PS52015">
    <property type="entry name" value="TONB_CTD"/>
    <property type="match status" value="1"/>
</dbReference>